<evidence type="ECO:0000259" key="6">
    <source>
        <dbReference type="Pfam" id="PF00884"/>
    </source>
</evidence>
<keyword evidence="2" id="KW-0479">Metal-binding</keyword>
<dbReference type="RefSeq" id="WP_322608922.1">
    <property type="nucleotide sequence ID" value="NZ_JARVCO010000010.1"/>
</dbReference>
<keyword evidence="5" id="KW-0732">Signal</keyword>
<dbReference type="SUPFAM" id="SSF53649">
    <property type="entry name" value="Alkaline phosphatase-like"/>
    <property type="match status" value="1"/>
</dbReference>
<feature type="signal peptide" evidence="5">
    <location>
        <begin position="1"/>
        <end position="20"/>
    </location>
</feature>
<dbReference type="InterPro" id="IPR050738">
    <property type="entry name" value="Sulfatase"/>
</dbReference>
<protein>
    <submittedName>
        <fullName evidence="7">Sulfatase-like hydrolase/transferase</fullName>
    </submittedName>
</protein>
<evidence type="ECO:0000256" key="3">
    <source>
        <dbReference type="ARBA" id="ARBA00022801"/>
    </source>
</evidence>
<dbReference type="EMBL" id="JARVCO010000010">
    <property type="protein sequence ID" value="MDZ8119133.1"/>
    <property type="molecule type" value="Genomic_DNA"/>
</dbReference>
<dbReference type="PROSITE" id="PS00149">
    <property type="entry name" value="SULFATASE_2"/>
    <property type="match status" value="1"/>
</dbReference>
<dbReference type="Gene3D" id="3.40.720.10">
    <property type="entry name" value="Alkaline Phosphatase, subunit A"/>
    <property type="match status" value="2"/>
</dbReference>
<keyword evidence="8" id="KW-1185">Reference proteome</keyword>
<feature type="chain" id="PRO_5046393903" evidence="5">
    <location>
        <begin position="21"/>
        <end position="517"/>
    </location>
</feature>
<dbReference type="InterPro" id="IPR024607">
    <property type="entry name" value="Sulfatase_CS"/>
</dbReference>
<reference evidence="7 8" key="1">
    <citation type="journal article" date="2024" name="Appl. Environ. Microbiol.">
        <title>Pontiella agarivorans sp. nov., a novel marine anaerobic bacterium capable of degrading macroalgal polysaccharides and fixing nitrogen.</title>
        <authorList>
            <person name="Liu N."/>
            <person name="Kivenson V."/>
            <person name="Peng X."/>
            <person name="Cui Z."/>
            <person name="Lankiewicz T.S."/>
            <person name="Gosselin K.M."/>
            <person name="English C.J."/>
            <person name="Blair E.M."/>
            <person name="O'Malley M.A."/>
            <person name="Valentine D.L."/>
        </authorList>
    </citation>
    <scope>NUCLEOTIDE SEQUENCE [LARGE SCALE GENOMIC DNA]</scope>
    <source>
        <strain evidence="7 8">NLcol2</strain>
    </source>
</reference>
<sequence>MKKFVVCGIAAFMLLGVAAAKKPNIIFLITDDQNRETLSCYGGNALTPNIDKLAGEGIRFTRFTTSSPVCTPTRYTCLSGRYASRARGLQKNWNEGESMSIEWNTTLEPDLVNVPKVMKANGYRTGMVGKWHVGGLNEAEVNKLKPESITKKSRLTDPGVQEFLELRQRMLCETMRKSHGFDYVSRFYPGNAQHRHLPEALDVHNLEWVMEGAFEFLDETPEDQPFFLYLATTISHAPYPVLGQDDNPYICEGGLLKTLPKAGMPSRKSVFERVKEAGTDPDLVWATWLDDAVGSLRNKLEEMGELENTLIIYFSDQEVAAKGSLYYNGVGSPTFITQVGKTPHAVSDANLQNVDFAPTIFDYCGITPPDDMLLDGRSFMPLLKGEELKNWKKVQYCEIGYFRSVITDQFRYISLRVPENLPEKAERMGGITWETKVTEVNGNPLKNVPMYEQWHRRHKEAWTENWWDQDQLFDSRNDPQESRNLADSPEYAAQLEKMKSLLSEELERFPFSYGEFK</sequence>
<proteinExistence type="inferred from homology"/>
<comment type="similarity">
    <text evidence="1">Belongs to the sulfatase family.</text>
</comment>
<evidence type="ECO:0000256" key="2">
    <source>
        <dbReference type="ARBA" id="ARBA00022723"/>
    </source>
</evidence>
<evidence type="ECO:0000256" key="4">
    <source>
        <dbReference type="ARBA" id="ARBA00022837"/>
    </source>
</evidence>
<keyword evidence="4" id="KW-0106">Calcium</keyword>
<name>A0ABU5MY75_9BACT</name>
<dbReference type="PANTHER" id="PTHR42693">
    <property type="entry name" value="ARYLSULFATASE FAMILY MEMBER"/>
    <property type="match status" value="1"/>
</dbReference>
<evidence type="ECO:0000313" key="7">
    <source>
        <dbReference type="EMBL" id="MDZ8119133.1"/>
    </source>
</evidence>
<gene>
    <name evidence="7" type="ORF">P9H32_10900</name>
</gene>
<keyword evidence="3" id="KW-0378">Hydrolase</keyword>
<evidence type="ECO:0000313" key="8">
    <source>
        <dbReference type="Proteomes" id="UP001290861"/>
    </source>
</evidence>
<organism evidence="7 8">
    <name type="scientific">Pontiella agarivorans</name>
    <dbReference type="NCBI Taxonomy" id="3038953"/>
    <lineage>
        <taxon>Bacteria</taxon>
        <taxon>Pseudomonadati</taxon>
        <taxon>Kiritimatiellota</taxon>
        <taxon>Kiritimatiellia</taxon>
        <taxon>Kiritimatiellales</taxon>
        <taxon>Pontiellaceae</taxon>
        <taxon>Pontiella</taxon>
    </lineage>
</organism>
<dbReference type="InterPro" id="IPR017850">
    <property type="entry name" value="Alkaline_phosphatase_core_sf"/>
</dbReference>
<dbReference type="Pfam" id="PF00884">
    <property type="entry name" value="Sulfatase"/>
    <property type="match status" value="1"/>
</dbReference>
<accession>A0ABU5MY75</accession>
<feature type="domain" description="Sulfatase N-terminal" evidence="6">
    <location>
        <begin position="23"/>
        <end position="366"/>
    </location>
</feature>
<dbReference type="PANTHER" id="PTHR42693:SF33">
    <property type="entry name" value="ARYLSULFATASE"/>
    <property type="match status" value="1"/>
</dbReference>
<dbReference type="Proteomes" id="UP001290861">
    <property type="component" value="Unassembled WGS sequence"/>
</dbReference>
<evidence type="ECO:0000256" key="5">
    <source>
        <dbReference type="SAM" id="SignalP"/>
    </source>
</evidence>
<evidence type="ECO:0000256" key="1">
    <source>
        <dbReference type="ARBA" id="ARBA00008779"/>
    </source>
</evidence>
<dbReference type="InterPro" id="IPR000917">
    <property type="entry name" value="Sulfatase_N"/>
</dbReference>
<comment type="caution">
    <text evidence="7">The sequence shown here is derived from an EMBL/GenBank/DDBJ whole genome shotgun (WGS) entry which is preliminary data.</text>
</comment>